<keyword evidence="4 7" id="KW-0472">Membrane</keyword>
<evidence type="ECO:0000256" key="1">
    <source>
        <dbReference type="ARBA" id="ARBA00022475"/>
    </source>
</evidence>
<dbReference type="Proteomes" id="UP000182409">
    <property type="component" value="Unassembled WGS sequence"/>
</dbReference>
<feature type="site" description="Important for catalytic activity" evidence="7">
    <location>
        <position position="205"/>
    </location>
</feature>
<evidence type="ECO:0000256" key="6">
    <source>
        <dbReference type="ARBA" id="ARBA00023316"/>
    </source>
</evidence>
<sequence length="324" mass="35401">MKFLGVLLLLILIAAGAVGFLVYAPDTPPGEVFIDLPTGTSSTEMAQRLQDGHVLRSRYAFLLLRVWKGGSLKAGEYRFADPASAAAIYARIARGDVYTRAVTIPEGFNLYDIAAAVEAAGLGSHEVFLKTAHTNADLVSAFAPTATSLEGYLYPDTYRFSRHTTVRTMQDTMVRRFRKEAATLGLLTTPDIARTVILASLVEKEVHFDNERTEAAGVFTNRLDRKMPLQTDPTVIYAALQAGRWTGVIHRSDLDFDSPYNTYRHTGLPPGPICSPGAAALRAAMQPATTENLYFVADATGHTQFSAGLKEHADQVESYRKGIR</sequence>
<dbReference type="EC" id="4.2.2.29" evidence="7"/>
<reference evidence="8 9" key="1">
    <citation type="submission" date="2016-10" db="EMBL/GenBank/DDBJ databases">
        <authorList>
            <person name="de Groot N.N."/>
        </authorList>
    </citation>
    <scope>NUCLEOTIDE SEQUENCE [LARGE SCALE GENOMIC DNA]</scope>
    <source>
        <strain evidence="8 9">AB35.6</strain>
    </source>
</reference>
<dbReference type="InterPro" id="IPR003770">
    <property type="entry name" value="MLTG-like"/>
</dbReference>
<evidence type="ECO:0000256" key="7">
    <source>
        <dbReference type="HAMAP-Rule" id="MF_02065"/>
    </source>
</evidence>
<keyword evidence="6 7" id="KW-0961">Cell wall biogenesis/degradation</keyword>
<evidence type="ECO:0000313" key="8">
    <source>
        <dbReference type="EMBL" id="SEB87892.1"/>
    </source>
</evidence>
<dbReference type="RefSeq" id="WP_074653819.1">
    <property type="nucleotide sequence ID" value="NZ_FNSD01000001.1"/>
</dbReference>
<dbReference type="GO" id="GO:0008932">
    <property type="term" value="F:lytic endotransglycosylase activity"/>
    <property type="evidence" value="ECO:0007669"/>
    <property type="project" value="UniProtKB-UniRule"/>
</dbReference>
<keyword evidence="1 7" id="KW-1003">Cell membrane</keyword>
<comment type="function">
    <text evidence="7">Functions as a peptidoglycan terminase that cleaves nascent peptidoglycan strands endolytically to terminate their elongation.</text>
</comment>
<dbReference type="Gene3D" id="3.30.1490.480">
    <property type="entry name" value="Endolytic murein transglycosylase"/>
    <property type="match status" value="1"/>
</dbReference>
<gene>
    <name evidence="7" type="primary">mltG</name>
    <name evidence="8" type="ORF">SAMN05443244_2076</name>
</gene>
<proteinExistence type="inferred from homology"/>
<evidence type="ECO:0000256" key="4">
    <source>
        <dbReference type="ARBA" id="ARBA00023136"/>
    </source>
</evidence>
<evidence type="ECO:0000313" key="9">
    <source>
        <dbReference type="Proteomes" id="UP000182409"/>
    </source>
</evidence>
<keyword evidence="3 7" id="KW-1133">Transmembrane helix</keyword>
<dbReference type="GO" id="GO:0005886">
    <property type="term" value="C:plasma membrane"/>
    <property type="evidence" value="ECO:0007669"/>
    <property type="project" value="UniProtKB-UniRule"/>
</dbReference>
<dbReference type="EMBL" id="FNSD01000001">
    <property type="protein sequence ID" value="SEB87892.1"/>
    <property type="molecule type" value="Genomic_DNA"/>
</dbReference>
<evidence type="ECO:0000256" key="2">
    <source>
        <dbReference type="ARBA" id="ARBA00022692"/>
    </source>
</evidence>
<dbReference type="OrthoDB" id="9814591at2"/>
<dbReference type="Gene3D" id="3.30.160.60">
    <property type="entry name" value="Classic Zinc Finger"/>
    <property type="match status" value="1"/>
</dbReference>
<name>A0A1H4MZV7_9BACT</name>
<comment type="catalytic activity">
    <reaction evidence="7">
        <text>a peptidoglycan chain = a peptidoglycan chain with N-acetyl-1,6-anhydromuramyl-[peptide] at the reducing end + a peptidoglycan chain with N-acetylglucosamine at the non-reducing end.</text>
        <dbReference type="EC" id="4.2.2.29"/>
    </reaction>
</comment>
<organism evidence="8 9">
    <name type="scientific">Terriglobus roseus</name>
    <dbReference type="NCBI Taxonomy" id="392734"/>
    <lineage>
        <taxon>Bacteria</taxon>
        <taxon>Pseudomonadati</taxon>
        <taxon>Acidobacteriota</taxon>
        <taxon>Terriglobia</taxon>
        <taxon>Terriglobales</taxon>
        <taxon>Acidobacteriaceae</taxon>
        <taxon>Terriglobus</taxon>
    </lineage>
</organism>
<accession>A0A1H4MZV7</accession>
<evidence type="ECO:0000256" key="3">
    <source>
        <dbReference type="ARBA" id="ARBA00022989"/>
    </source>
</evidence>
<comment type="similarity">
    <text evidence="7">Belongs to the transglycosylase MltG family.</text>
</comment>
<dbReference type="HAMAP" id="MF_02065">
    <property type="entry name" value="MltG"/>
    <property type="match status" value="1"/>
</dbReference>
<keyword evidence="5 7" id="KW-0456">Lyase</keyword>
<evidence type="ECO:0000256" key="5">
    <source>
        <dbReference type="ARBA" id="ARBA00023239"/>
    </source>
</evidence>
<dbReference type="NCBIfam" id="TIGR00247">
    <property type="entry name" value="endolytic transglycosylase MltG"/>
    <property type="match status" value="1"/>
</dbReference>
<keyword evidence="2 7" id="KW-0812">Transmembrane</keyword>
<dbReference type="Pfam" id="PF02618">
    <property type="entry name" value="YceG"/>
    <property type="match status" value="1"/>
</dbReference>
<dbReference type="AlphaFoldDB" id="A0A1H4MZV7"/>
<dbReference type="PANTHER" id="PTHR30518:SF2">
    <property type="entry name" value="ENDOLYTIC MUREIN TRANSGLYCOSYLASE"/>
    <property type="match status" value="1"/>
</dbReference>
<dbReference type="PANTHER" id="PTHR30518">
    <property type="entry name" value="ENDOLYTIC MUREIN TRANSGLYCOSYLASE"/>
    <property type="match status" value="1"/>
</dbReference>
<dbReference type="GO" id="GO:0071555">
    <property type="term" value="P:cell wall organization"/>
    <property type="evidence" value="ECO:0007669"/>
    <property type="project" value="UniProtKB-KW"/>
</dbReference>
<protein>
    <recommendedName>
        <fullName evidence="7">Endolytic murein transglycosylase</fullName>
        <ecNumber evidence="7">4.2.2.29</ecNumber>
    </recommendedName>
    <alternativeName>
        <fullName evidence="7">Peptidoglycan lytic transglycosylase</fullName>
    </alternativeName>
    <alternativeName>
        <fullName evidence="7">Peptidoglycan polymerization terminase</fullName>
    </alternativeName>
</protein>
<dbReference type="GO" id="GO:0009252">
    <property type="term" value="P:peptidoglycan biosynthetic process"/>
    <property type="evidence" value="ECO:0007669"/>
    <property type="project" value="UniProtKB-UniRule"/>
</dbReference>
<dbReference type="CDD" id="cd08010">
    <property type="entry name" value="MltG_like"/>
    <property type="match status" value="1"/>
</dbReference>